<evidence type="ECO:0000313" key="2">
    <source>
        <dbReference type="EMBL" id="CCG88540.1"/>
    </source>
</evidence>
<name>V5ZBB9_9GAMM</name>
<proteinExistence type="predicted"/>
<dbReference type="RefSeq" id="WP_023656302.1">
    <property type="nucleotide sequence ID" value="NZ_CAHS01000021.1"/>
</dbReference>
<dbReference type="InterPro" id="IPR008966">
    <property type="entry name" value="Adhesion_dom_sf"/>
</dbReference>
<dbReference type="GO" id="GO:0007155">
    <property type="term" value="P:cell adhesion"/>
    <property type="evidence" value="ECO:0007669"/>
    <property type="project" value="InterPro"/>
</dbReference>
<accession>V5ZBB9</accession>
<dbReference type="GO" id="GO:0009289">
    <property type="term" value="C:pilus"/>
    <property type="evidence" value="ECO:0007669"/>
    <property type="project" value="InterPro"/>
</dbReference>
<gene>
    <name evidence="2" type="ORF">EPIR_3177</name>
</gene>
<protein>
    <recommendedName>
        <fullName evidence="4">Fimbrial protein</fullName>
    </recommendedName>
</protein>
<keyword evidence="3" id="KW-1185">Reference proteome</keyword>
<dbReference type="Gene3D" id="2.60.40.1090">
    <property type="entry name" value="Fimbrial-type adhesion domain"/>
    <property type="match status" value="1"/>
</dbReference>
<evidence type="ECO:0000313" key="3">
    <source>
        <dbReference type="Proteomes" id="UP000018217"/>
    </source>
</evidence>
<reference evidence="2 3" key="1">
    <citation type="journal article" date="2013" name="Syst. Appl. Microbiol.">
        <title>Phylogenetic position and virulence apparatus of the pear flower necrosis pathogen Erwinia piriflorinigrans CFBP 5888T as assessed by comparative genomics.</title>
        <authorList>
            <person name="Smits T.H."/>
            <person name="Rezzonico F."/>
            <person name="Lopez M.M."/>
            <person name="Blom J."/>
            <person name="Goesmann A."/>
            <person name="Frey J.E."/>
            <person name="Duffy B."/>
        </authorList>
    </citation>
    <scope>NUCLEOTIDE SEQUENCE [LARGE SCALE GENOMIC DNA]</scope>
    <source>
        <strain evidence="3">CFBP5888</strain>
    </source>
</reference>
<dbReference type="EMBL" id="CAHS01000021">
    <property type="protein sequence ID" value="CCG88540.1"/>
    <property type="molecule type" value="Genomic_DNA"/>
</dbReference>
<feature type="chain" id="PRO_5004743407" description="Fimbrial protein" evidence="1">
    <location>
        <begin position="20"/>
        <end position="175"/>
    </location>
</feature>
<feature type="signal peptide" evidence="1">
    <location>
        <begin position="1"/>
        <end position="19"/>
    </location>
</feature>
<dbReference type="OrthoDB" id="6465889at2"/>
<dbReference type="Proteomes" id="UP000018217">
    <property type="component" value="Unassembled WGS sequence"/>
</dbReference>
<comment type="caution">
    <text evidence="2">The sequence shown here is derived from an EMBL/GenBank/DDBJ whole genome shotgun (WGS) entry which is preliminary data.</text>
</comment>
<keyword evidence="1" id="KW-0732">Signal</keyword>
<sequence length="175" mass="17985">MKYLAYLCTTLVLAAQLLAVTRAAGYGSVQPAVTTAVTLYADITSSCTISQPETVTLPDIPASVFNGKAPGDLLDDYQSRLNFTVSCSGASRYSLTFTPGGATPTKSMCMATDKAFMQFCLTDDGTVLDFSQGPVVLTKGITSASTVFGLKPAVGTGTVTAGTVSGIMTVVVAPL</sequence>
<dbReference type="STRING" id="1161919.EPIR_3177"/>
<organism evidence="2 3">
    <name type="scientific">Erwinia piriflorinigrans CFBP 5888</name>
    <dbReference type="NCBI Taxonomy" id="1161919"/>
    <lineage>
        <taxon>Bacteria</taxon>
        <taxon>Pseudomonadati</taxon>
        <taxon>Pseudomonadota</taxon>
        <taxon>Gammaproteobacteria</taxon>
        <taxon>Enterobacterales</taxon>
        <taxon>Erwiniaceae</taxon>
        <taxon>Erwinia</taxon>
    </lineage>
</organism>
<dbReference type="SUPFAM" id="SSF49401">
    <property type="entry name" value="Bacterial adhesins"/>
    <property type="match status" value="1"/>
</dbReference>
<dbReference type="AlphaFoldDB" id="V5ZBB9"/>
<evidence type="ECO:0000256" key="1">
    <source>
        <dbReference type="SAM" id="SignalP"/>
    </source>
</evidence>
<evidence type="ECO:0008006" key="4">
    <source>
        <dbReference type="Google" id="ProtNLM"/>
    </source>
</evidence>
<dbReference type="InterPro" id="IPR036937">
    <property type="entry name" value="Adhesion_dom_fimbrial_sf"/>
</dbReference>